<dbReference type="GO" id="GO:0003887">
    <property type="term" value="F:DNA-directed DNA polymerase activity"/>
    <property type="evidence" value="ECO:0007669"/>
    <property type="project" value="UniProtKB-KW"/>
</dbReference>
<evidence type="ECO:0000256" key="2">
    <source>
        <dbReference type="ARBA" id="ARBA00022457"/>
    </source>
</evidence>
<dbReference type="GO" id="GO:0042276">
    <property type="term" value="P:error-prone translesion synthesis"/>
    <property type="evidence" value="ECO:0007669"/>
    <property type="project" value="TreeGrafter"/>
</dbReference>
<dbReference type="KEGG" id="wei:EQG49_01095"/>
<accession>A0A4P6YR90</accession>
<organism evidence="7 8">
    <name type="scientific">Periweissella cryptocerci</name>
    <dbReference type="NCBI Taxonomy" id="2506420"/>
    <lineage>
        <taxon>Bacteria</taxon>
        <taxon>Bacillati</taxon>
        <taxon>Bacillota</taxon>
        <taxon>Bacilli</taxon>
        <taxon>Lactobacillales</taxon>
        <taxon>Lactobacillaceae</taxon>
        <taxon>Periweissella</taxon>
    </lineage>
</organism>
<dbReference type="PROSITE" id="PS50173">
    <property type="entry name" value="UMUC"/>
    <property type="match status" value="1"/>
</dbReference>
<keyword evidence="3" id="KW-0548">Nucleotidyltransferase</keyword>
<dbReference type="GO" id="GO:0003684">
    <property type="term" value="F:damaged DNA binding"/>
    <property type="evidence" value="ECO:0007669"/>
    <property type="project" value="InterPro"/>
</dbReference>
<keyword evidence="4" id="KW-0235">DNA replication</keyword>
<evidence type="ECO:0000259" key="6">
    <source>
        <dbReference type="PROSITE" id="PS50173"/>
    </source>
</evidence>
<dbReference type="Pfam" id="PF00817">
    <property type="entry name" value="IMS"/>
    <property type="match status" value="1"/>
</dbReference>
<sequence length="432" mass="48271">MYDYSNEQHSVIFLIDMKSFYASCEAVSRGDDPLTVPLVVASMAKNTGAGLILATSPAAKKKYGITNVSRVKDLPDAPDLVIVEPRMNYYIAMNMKVNEIFKEYVAEEDLHRYSIDESILDLTHSWKLFGATPTEVAHRIQREVFDKLGLYVTVGIGDNPTLAKLALDLVAKHESTMIGTIHYQDVPTVLWPITELDEVWSIGRRTAIKLRALGINSLGDLAHYNPYKFKQKLGVIGQQLFLLSWGIDRAVVREKVFAKSKSYGNSQVLPRDYQRAAELVIVIREIAEQVAARIRKHQYQATQASLYVGFSNHSAATGRNGFTNQVRITATNNSRELTNAIFELFHKNWAGEPVRHIGIYYSQLVPDVGQQLDLFTAPERQIQNNQVDRVVDNIRKRFGFTALVKASSLLAGGTAIERAGLVGGHRGGNSYE</sequence>
<dbReference type="Gene3D" id="1.10.150.20">
    <property type="entry name" value="5' to 3' exonuclease, C-terminal subdomain"/>
    <property type="match status" value="1"/>
</dbReference>
<dbReference type="GO" id="GO:0006281">
    <property type="term" value="P:DNA repair"/>
    <property type="evidence" value="ECO:0007669"/>
    <property type="project" value="InterPro"/>
</dbReference>
<evidence type="ECO:0000256" key="1">
    <source>
        <dbReference type="ARBA" id="ARBA00010945"/>
    </source>
</evidence>
<keyword evidence="2" id="KW-0515">Mutator protein</keyword>
<dbReference type="InterPro" id="IPR017961">
    <property type="entry name" value="DNA_pol_Y-fam_little_finger"/>
</dbReference>
<keyword evidence="8" id="KW-1185">Reference proteome</keyword>
<dbReference type="RefSeq" id="WP_133362227.1">
    <property type="nucleotide sequence ID" value="NZ_CP037940.1"/>
</dbReference>
<dbReference type="Pfam" id="PF11799">
    <property type="entry name" value="IMS_C"/>
    <property type="match status" value="1"/>
</dbReference>
<proteinExistence type="inferred from homology"/>
<keyword evidence="5" id="KW-0808">Transferase</keyword>
<dbReference type="InterPro" id="IPR043128">
    <property type="entry name" value="Rev_trsase/Diguanyl_cyclase"/>
</dbReference>
<evidence type="ECO:0000256" key="3">
    <source>
        <dbReference type="ARBA" id="ARBA00022695"/>
    </source>
</evidence>
<evidence type="ECO:0000256" key="5">
    <source>
        <dbReference type="ARBA" id="ARBA00022932"/>
    </source>
</evidence>
<dbReference type="InterPro" id="IPR024728">
    <property type="entry name" value="PolY_HhH_motif"/>
</dbReference>
<dbReference type="OrthoDB" id="9808813at2"/>
<dbReference type="Gene3D" id="3.40.1170.60">
    <property type="match status" value="1"/>
</dbReference>
<evidence type="ECO:0000313" key="8">
    <source>
        <dbReference type="Proteomes" id="UP000292886"/>
    </source>
</evidence>
<dbReference type="SUPFAM" id="SSF100879">
    <property type="entry name" value="Lesion bypass DNA polymerase (Y-family), little finger domain"/>
    <property type="match status" value="1"/>
</dbReference>
<dbReference type="GO" id="GO:0006260">
    <property type="term" value="P:DNA replication"/>
    <property type="evidence" value="ECO:0007669"/>
    <property type="project" value="UniProtKB-KW"/>
</dbReference>
<dbReference type="Gene3D" id="3.30.1490.100">
    <property type="entry name" value="DNA polymerase, Y-family, little finger domain"/>
    <property type="match status" value="1"/>
</dbReference>
<gene>
    <name evidence="7" type="ORF">EQG49_01095</name>
</gene>
<dbReference type="GO" id="GO:0009432">
    <property type="term" value="P:SOS response"/>
    <property type="evidence" value="ECO:0007669"/>
    <property type="project" value="TreeGrafter"/>
</dbReference>
<dbReference type="PANTHER" id="PTHR11076:SF35">
    <property type="entry name" value="DNA REPAIR PROTEIN HOMOLOG YOBH"/>
    <property type="match status" value="1"/>
</dbReference>
<dbReference type="SUPFAM" id="SSF56672">
    <property type="entry name" value="DNA/RNA polymerases"/>
    <property type="match status" value="1"/>
</dbReference>
<name>A0A4P6YR90_9LACO</name>
<dbReference type="PANTHER" id="PTHR11076">
    <property type="entry name" value="DNA REPAIR POLYMERASE UMUC / TRANSFERASE FAMILY MEMBER"/>
    <property type="match status" value="1"/>
</dbReference>
<dbReference type="InterPro" id="IPR043502">
    <property type="entry name" value="DNA/RNA_pol_sf"/>
</dbReference>
<dbReference type="EMBL" id="CP037940">
    <property type="protein sequence ID" value="QBO35147.1"/>
    <property type="molecule type" value="Genomic_DNA"/>
</dbReference>
<dbReference type="InterPro" id="IPR001126">
    <property type="entry name" value="UmuC"/>
</dbReference>
<comment type="similarity">
    <text evidence="1">Belongs to the DNA polymerase type-Y family.</text>
</comment>
<keyword evidence="5" id="KW-0239">DNA-directed DNA polymerase</keyword>
<dbReference type="CDD" id="cd01700">
    <property type="entry name" value="PolY_Pol_V_umuC"/>
    <property type="match status" value="1"/>
</dbReference>
<dbReference type="InterPro" id="IPR050116">
    <property type="entry name" value="DNA_polymerase-Y"/>
</dbReference>
<feature type="domain" description="UmuC" evidence="6">
    <location>
        <begin position="12"/>
        <end position="203"/>
    </location>
</feature>
<dbReference type="GO" id="GO:0005829">
    <property type="term" value="C:cytosol"/>
    <property type="evidence" value="ECO:0007669"/>
    <property type="project" value="TreeGrafter"/>
</dbReference>
<dbReference type="Proteomes" id="UP000292886">
    <property type="component" value="Chromosome"/>
</dbReference>
<evidence type="ECO:0000256" key="4">
    <source>
        <dbReference type="ARBA" id="ARBA00022705"/>
    </source>
</evidence>
<dbReference type="Gene3D" id="3.30.70.270">
    <property type="match status" value="1"/>
</dbReference>
<dbReference type="Pfam" id="PF11798">
    <property type="entry name" value="IMS_HHH"/>
    <property type="match status" value="1"/>
</dbReference>
<dbReference type="InterPro" id="IPR036775">
    <property type="entry name" value="DNA_pol_Y-fam_lit_finger_sf"/>
</dbReference>
<evidence type="ECO:0000313" key="7">
    <source>
        <dbReference type="EMBL" id="QBO35147.1"/>
    </source>
</evidence>
<reference evidence="8" key="1">
    <citation type="submission" date="2019-03" db="EMBL/GenBank/DDBJ databases">
        <title>Weissella sp. 26KH-42 Genome sequencing.</title>
        <authorList>
            <person name="Heo J."/>
            <person name="Kim S.-J."/>
            <person name="Kim J.-S."/>
            <person name="Hong S.-B."/>
            <person name="Kwon S.-W."/>
        </authorList>
    </citation>
    <scope>NUCLEOTIDE SEQUENCE [LARGE SCALE GENOMIC DNA]</scope>
    <source>
        <strain evidence="8">26KH-42</strain>
    </source>
</reference>
<protein>
    <submittedName>
        <fullName evidence="7">Y-family DNA polymerase</fullName>
    </submittedName>
</protein>
<dbReference type="AlphaFoldDB" id="A0A4P6YR90"/>